<name>A0AAP5MDL2_9CYAN</name>
<dbReference type="InterPro" id="IPR008969">
    <property type="entry name" value="CarboxyPept-like_regulatory"/>
</dbReference>
<keyword evidence="2" id="KW-0378">Hydrolase</keyword>
<organism evidence="2 3">
    <name type="scientific">Aetokthonos hydrillicola Thurmond2011</name>
    <dbReference type="NCBI Taxonomy" id="2712845"/>
    <lineage>
        <taxon>Bacteria</taxon>
        <taxon>Bacillati</taxon>
        <taxon>Cyanobacteriota</taxon>
        <taxon>Cyanophyceae</taxon>
        <taxon>Nostocales</taxon>
        <taxon>Hapalosiphonaceae</taxon>
        <taxon>Aetokthonos</taxon>
    </lineage>
</organism>
<keyword evidence="2" id="KW-0645">Protease</keyword>
<evidence type="ECO:0000256" key="1">
    <source>
        <dbReference type="SAM" id="MobiDB-lite"/>
    </source>
</evidence>
<dbReference type="GO" id="GO:0004180">
    <property type="term" value="F:carboxypeptidase activity"/>
    <property type="evidence" value="ECO:0007669"/>
    <property type="project" value="UniProtKB-KW"/>
</dbReference>
<protein>
    <submittedName>
        <fullName evidence="2">Carboxypeptidase regulatory-like domain-containing protein</fullName>
    </submittedName>
</protein>
<dbReference type="AlphaFoldDB" id="A0AAP5MDL2"/>
<feature type="region of interest" description="Disordered" evidence="1">
    <location>
        <begin position="1"/>
        <end position="21"/>
    </location>
</feature>
<dbReference type="SUPFAM" id="SSF49464">
    <property type="entry name" value="Carboxypeptidase regulatory domain-like"/>
    <property type="match status" value="1"/>
</dbReference>
<comment type="caution">
    <text evidence="2">The sequence shown here is derived from an EMBL/GenBank/DDBJ whole genome shotgun (WGS) entry which is preliminary data.</text>
</comment>
<proteinExistence type="predicted"/>
<evidence type="ECO:0000313" key="2">
    <source>
        <dbReference type="EMBL" id="MDR9899763.1"/>
    </source>
</evidence>
<accession>A0AAP5MDL2</accession>
<dbReference type="EMBL" id="JAALHA020000027">
    <property type="protein sequence ID" value="MDR9899763.1"/>
    <property type="molecule type" value="Genomic_DNA"/>
</dbReference>
<dbReference type="Pfam" id="PF13620">
    <property type="entry name" value="CarboxypepD_reg"/>
    <property type="match status" value="1"/>
</dbReference>
<dbReference type="Proteomes" id="UP000667802">
    <property type="component" value="Unassembled WGS sequence"/>
</dbReference>
<gene>
    <name evidence="2" type="ORF">G7B40_035175</name>
</gene>
<keyword evidence="2" id="KW-0121">Carboxypeptidase</keyword>
<feature type="compositionally biased region" description="Polar residues" evidence="1">
    <location>
        <begin position="1"/>
        <end position="19"/>
    </location>
</feature>
<dbReference type="RefSeq" id="WP_310834361.1">
    <property type="nucleotide sequence ID" value="NZ_JAALHA020000027.1"/>
</dbReference>
<sequence length="112" mass="12273">MSSSNADNAEVPSSSNNVYTRHEQFEGVTGLVTTRDGHPIVNAWIQAKSLDEPSNPIPEIAIITNEAGEYKWTLLPGKYKISVFIDNRKLATKLVTVKPGQAVTLDFNVSTQ</sequence>
<dbReference type="Gene3D" id="2.60.40.1120">
    <property type="entry name" value="Carboxypeptidase-like, regulatory domain"/>
    <property type="match status" value="1"/>
</dbReference>
<reference evidence="3" key="1">
    <citation type="journal article" date="2021" name="Science">
        <title>Hunting the eagle killer: A cyanobacterial neurotoxin causes vacuolar myelinopathy.</title>
        <authorList>
            <person name="Breinlinger S."/>
            <person name="Phillips T.J."/>
            <person name="Haram B.N."/>
            <person name="Mares J."/>
            <person name="Martinez Yerena J.A."/>
            <person name="Hrouzek P."/>
            <person name="Sobotka R."/>
            <person name="Henderson W.M."/>
            <person name="Schmieder P."/>
            <person name="Williams S.M."/>
            <person name="Lauderdale J.D."/>
            <person name="Wilde H.D."/>
            <person name="Gerrin W."/>
            <person name="Kust A."/>
            <person name="Washington J.W."/>
            <person name="Wagner C."/>
            <person name="Geier B."/>
            <person name="Liebeke M."/>
            <person name="Enke H."/>
            <person name="Niedermeyer T.H.J."/>
            <person name="Wilde S.B."/>
        </authorList>
    </citation>
    <scope>NUCLEOTIDE SEQUENCE [LARGE SCALE GENOMIC DNA]</scope>
    <source>
        <strain evidence="3">Thurmond2011</strain>
    </source>
</reference>
<evidence type="ECO:0000313" key="3">
    <source>
        <dbReference type="Proteomes" id="UP000667802"/>
    </source>
</evidence>
<keyword evidence="3" id="KW-1185">Reference proteome</keyword>